<evidence type="ECO:0000256" key="7">
    <source>
        <dbReference type="ARBA" id="ARBA00023163"/>
    </source>
</evidence>
<evidence type="ECO:0000256" key="5">
    <source>
        <dbReference type="ARBA" id="ARBA00022833"/>
    </source>
</evidence>
<feature type="compositionally biased region" description="Acidic residues" evidence="11">
    <location>
        <begin position="403"/>
        <end position="414"/>
    </location>
</feature>
<keyword evidence="14" id="KW-1185">Reference proteome</keyword>
<organism evidence="13 14">
    <name type="scientific">Dioszegia hungarica</name>
    <dbReference type="NCBI Taxonomy" id="4972"/>
    <lineage>
        <taxon>Eukaryota</taxon>
        <taxon>Fungi</taxon>
        <taxon>Dikarya</taxon>
        <taxon>Basidiomycota</taxon>
        <taxon>Agaricomycotina</taxon>
        <taxon>Tremellomycetes</taxon>
        <taxon>Tremellales</taxon>
        <taxon>Bulleribasidiaceae</taxon>
        <taxon>Dioszegia</taxon>
    </lineage>
</organism>
<feature type="region of interest" description="Disordered" evidence="11">
    <location>
        <begin position="576"/>
        <end position="607"/>
    </location>
</feature>
<comment type="caution">
    <text evidence="13">The sequence shown here is derived from an EMBL/GenBank/DDBJ whole genome shotgun (WGS) entry which is preliminary data.</text>
</comment>
<dbReference type="CDD" id="cd20554">
    <property type="entry name" value="CYCLIN_TFIIIB90_rpt2"/>
    <property type="match status" value="1"/>
</dbReference>
<dbReference type="InterPro" id="IPR013150">
    <property type="entry name" value="TFIIB_cyclin"/>
</dbReference>
<dbReference type="Pfam" id="PF00382">
    <property type="entry name" value="TFIIB"/>
    <property type="match status" value="2"/>
</dbReference>
<evidence type="ECO:0000256" key="9">
    <source>
        <dbReference type="ARBA" id="ARBA00031009"/>
    </source>
</evidence>
<evidence type="ECO:0000256" key="10">
    <source>
        <dbReference type="PROSITE-ProRule" id="PRU00469"/>
    </source>
</evidence>
<evidence type="ECO:0000256" key="6">
    <source>
        <dbReference type="ARBA" id="ARBA00023015"/>
    </source>
</evidence>
<evidence type="ECO:0000256" key="1">
    <source>
        <dbReference type="ARBA" id="ARBA00004123"/>
    </source>
</evidence>
<dbReference type="Gene3D" id="2.20.25.10">
    <property type="match status" value="1"/>
</dbReference>
<evidence type="ECO:0000259" key="12">
    <source>
        <dbReference type="PROSITE" id="PS51134"/>
    </source>
</evidence>
<dbReference type="Pfam" id="PF08271">
    <property type="entry name" value="Zn_Ribbon_TF"/>
    <property type="match status" value="1"/>
</dbReference>
<keyword evidence="8" id="KW-0539">Nucleus</keyword>
<dbReference type="GO" id="GO:0005634">
    <property type="term" value="C:nucleus"/>
    <property type="evidence" value="ECO:0007669"/>
    <property type="project" value="UniProtKB-SubCell"/>
</dbReference>
<feature type="compositionally biased region" description="Acidic residues" evidence="11">
    <location>
        <begin position="344"/>
        <end position="357"/>
    </location>
</feature>
<dbReference type="RefSeq" id="XP_052946551.1">
    <property type="nucleotide sequence ID" value="XM_053093440.1"/>
</dbReference>
<protein>
    <recommendedName>
        <fullName evidence="9">B-related factor 1</fullName>
    </recommendedName>
</protein>
<dbReference type="EMBL" id="JAKWFO010000005">
    <property type="protein sequence ID" value="KAI9636774.1"/>
    <property type="molecule type" value="Genomic_DNA"/>
</dbReference>
<dbReference type="SUPFAM" id="SSF57783">
    <property type="entry name" value="Zinc beta-ribbon"/>
    <property type="match status" value="1"/>
</dbReference>
<accession>A0AA38HD07</accession>
<comment type="subcellular location">
    <subcellularLocation>
        <location evidence="1">Nucleus</location>
    </subcellularLocation>
</comment>
<dbReference type="SUPFAM" id="SSF47954">
    <property type="entry name" value="Cyclin-like"/>
    <property type="match status" value="2"/>
</dbReference>
<sequence>MPAQKSCPTCGSTQLETDYNLGQVACGQCGHVVESGILVSEVGFAEGSGGRTHVAGTFVSNYSRQEKIQHTAREMGLGAGIANGATRSFSLAVDQRFNKGRRTDYLVASCLYLQCRLMGEPYMLIDFSERLQVNVFELAGTYLKLRTNLHLDKSMPEVDPAIYNIHFARRLALGHEAQKVASDASRLVRRFKADWMTQGRRPAGICGACLIIAARMSNYLRTPEEVGQVVKCSAYTIRKRLREFAITEMAQKTVKEWRGLSEKELDEVRTEEPPIVKENRKRKEREERERLEEEEAEREAEENSPRGKGKKKDKGKKRQRFEGSGDVDEEEAIREAAAEAAAQAEEDGEGNDEEVDLEGVIGAFADDIDAAGDNPEAAQEERRIERSAFQRENRALAKAMLDPEVDILDDEDAEALEKHDEDGEGDKEEGDGVPAATQLGELTAEALTLKPETFTEWDDPESTLKHFTEQYFAADPRLVLLDPAHVKERVSKWLTGARDPQEVARECQVVDIAYRRREFLARESRLETLSDLDEDELESYYVLDERDKQLRARVWLSQNGKWLEQSKLKEEERAAYNKANNIDPNKPKIKRKRAPAPGSQKPFKSTRDAIDSFAAQKKFSSRINYASLGKLGGYNADDAGETDLQKMDDEKDDDELAGYAKYGDDKEEEDDDQYW</sequence>
<evidence type="ECO:0000313" key="13">
    <source>
        <dbReference type="EMBL" id="KAI9636774.1"/>
    </source>
</evidence>
<proteinExistence type="inferred from homology"/>
<dbReference type="Gene3D" id="1.10.472.10">
    <property type="entry name" value="Cyclin-like"/>
    <property type="match status" value="2"/>
</dbReference>
<evidence type="ECO:0000313" key="14">
    <source>
        <dbReference type="Proteomes" id="UP001164286"/>
    </source>
</evidence>
<evidence type="ECO:0000256" key="11">
    <source>
        <dbReference type="SAM" id="MobiDB-lite"/>
    </source>
</evidence>
<dbReference type="PANTHER" id="PTHR11618">
    <property type="entry name" value="TRANSCRIPTION INITIATION FACTOR IIB-RELATED"/>
    <property type="match status" value="1"/>
</dbReference>
<dbReference type="FunFam" id="1.10.472.10:FF:000002">
    <property type="entry name" value="Transcription factor IIIB 90 kDa subunit"/>
    <property type="match status" value="1"/>
</dbReference>
<evidence type="ECO:0000256" key="3">
    <source>
        <dbReference type="ARBA" id="ARBA00022723"/>
    </source>
</evidence>
<keyword evidence="7" id="KW-0804">Transcription</keyword>
<dbReference type="Pfam" id="PF07741">
    <property type="entry name" value="BRF1"/>
    <property type="match status" value="1"/>
</dbReference>
<feature type="compositionally biased region" description="Acidic residues" evidence="11">
    <location>
        <begin position="292"/>
        <end position="302"/>
    </location>
</feature>
<evidence type="ECO:0000256" key="4">
    <source>
        <dbReference type="ARBA" id="ARBA00022771"/>
    </source>
</evidence>
<feature type="region of interest" description="Disordered" evidence="11">
    <location>
        <begin position="279"/>
        <end position="386"/>
    </location>
</feature>
<comment type="similarity">
    <text evidence="2">Belongs to the TFIIB family.</text>
</comment>
<feature type="domain" description="TFIIB-type" evidence="12">
    <location>
        <begin position="2"/>
        <end position="34"/>
    </location>
</feature>
<feature type="region of interest" description="Disordered" evidence="11">
    <location>
        <begin position="398"/>
        <end position="437"/>
    </location>
</feature>
<keyword evidence="4 10" id="KW-0863">Zinc-finger</keyword>
<dbReference type="PANTHER" id="PTHR11618:SF4">
    <property type="entry name" value="TRANSCRIPTION FACTOR IIIB 90 KDA SUBUNIT"/>
    <property type="match status" value="1"/>
</dbReference>
<dbReference type="GeneID" id="77732645"/>
<dbReference type="GO" id="GO:0001006">
    <property type="term" value="F:RNA polymerase III type 3 promoter sequence-specific DNA binding"/>
    <property type="evidence" value="ECO:0007669"/>
    <property type="project" value="TreeGrafter"/>
</dbReference>
<keyword evidence="6" id="KW-0805">Transcription regulation</keyword>
<dbReference type="Gene3D" id="1.20.5.650">
    <property type="entry name" value="Single helix bin"/>
    <property type="match status" value="1"/>
</dbReference>
<dbReference type="InterPro" id="IPR000812">
    <property type="entry name" value="TFIIB"/>
</dbReference>
<feature type="compositionally biased region" description="Acidic residues" evidence="11">
    <location>
        <begin position="422"/>
        <end position="431"/>
    </location>
</feature>
<dbReference type="GO" id="GO:0097550">
    <property type="term" value="C:transcription preinitiation complex"/>
    <property type="evidence" value="ECO:0007669"/>
    <property type="project" value="TreeGrafter"/>
</dbReference>
<dbReference type="InterPro" id="IPR036915">
    <property type="entry name" value="Cyclin-like_sf"/>
</dbReference>
<dbReference type="InterPro" id="IPR013137">
    <property type="entry name" value="Znf_TFIIB"/>
</dbReference>
<evidence type="ECO:0000256" key="8">
    <source>
        <dbReference type="ARBA" id="ARBA00023242"/>
    </source>
</evidence>
<dbReference type="AlphaFoldDB" id="A0AA38HD07"/>
<dbReference type="GO" id="GO:0000126">
    <property type="term" value="C:transcription factor TFIIIB complex"/>
    <property type="evidence" value="ECO:0007669"/>
    <property type="project" value="TreeGrafter"/>
</dbReference>
<dbReference type="GO" id="GO:0017025">
    <property type="term" value="F:TBP-class protein binding"/>
    <property type="evidence" value="ECO:0007669"/>
    <property type="project" value="InterPro"/>
</dbReference>
<dbReference type="InterPro" id="IPR011665">
    <property type="entry name" value="BRF1_TBP-bd_dom"/>
</dbReference>
<dbReference type="PROSITE" id="PS51134">
    <property type="entry name" value="ZF_TFIIB"/>
    <property type="match status" value="1"/>
</dbReference>
<dbReference type="GO" id="GO:0070897">
    <property type="term" value="P:transcription preinitiation complex assembly"/>
    <property type="evidence" value="ECO:0007669"/>
    <property type="project" value="InterPro"/>
</dbReference>
<gene>
    <name evidence="13" type="ORF">MKK02DRAFT_45482</name>
</gene>
<keyword evidence="3" id="KW-0479">Metal-binding</keyword>
<feature type="compositionally biased region" description="Basic residues" evidence="11">
    <location>
        <begin position="307"/>
        <end position="319"/>
    </location>
</feature>
<reference evidence="13" key="1">
    <citation type="journal article" date="2022" name="G3 (Bethesda)">
        <title>High quality genome of the basidiomycete yeast Dioszegia hungarica PDD-24b-2 isolated from cloud water.</title>
        <authorList>
            <person name="Jarrige D."/>
            <person name="Haridas S."/>
            <person name="Bleykasten-Grosshans C."/>
            <person name="Joly M."/>
            <person name="Nadalig T."/>
            <person name="Sancelme M."/>
            <person name="Vuilleumier S."/>
            <person name="Grigoriev I.V."/>
            <person name="Amato P."/>
            <person name="Bringel F."/>
        </authorList>
    </citation>
    <scope>NUCLEOTIDE SEQUENCE</scope>
    <source>
        <strain evidence="13">PDD-24b-2</strain>
    </source>
</reference>
<feature type="region of interest" description="Disordered" evidence="11">
    <location>
        <begin position="629"/>
        <end position="675"/>
    </location>
</feature>
<dbReference type="GO" id="GO:0008270">
    <property type="term" value="F:zinc ion binding"/>
    <property type="evidence" value="ECO:0007669"/>
    <property type="project" value="UniProtKB-KW"/>
</dbReference>
<feature type="compositionally biased region" description="Acidic residues" evidence="11">
    <location>
        <begin position="665"/>
        <end position="675"/>
    </location>
</feature>
<name>A0AA38HD07_9TREE</name>
<evidence type="ECO:0000256" key="2">
    <source>
        <dbReference type="ARBA" id="ARBA00010857"/>
    </source>
</evidence>
<dbReference type="GO" id="GO:0000995">
    <property type="term" value="F:RNA polymerase III general transcription initiation factor activity"/>
    <property type="evidence" value="ECO:0007669"/>
    <property type="project" value="TreeGrafter"/>
</dbReference>
<keyword evidence="5" id="KW-0862">Zinc</keyword>
<dbReference type="Proteomes" id="UP001164286">
    <property type="component" value="Unassembled WGS sequence"/>
</dbReference>